<organism evidence="1 2">
    <name type="scientific">Elizabethkingia anophelis</name>
    <dbReference type="NCBI Taxonomy" id="1117645"/>
    <lineage>
        <taxon>Bacteria</taxon>
        <taxon>Pseudomonadati</taxon>
        <taxon>Bacteroidota</taxon>
        <taxon>Flavobacteriia</taxon>
        <taxon>Flavobacteriales</taxon>
        <taxon>Weeksellaceae</taxon>
        <taxon>Elizabethkingia</taxon>
    </lineage>
</organism>
<sequence>MINFSIFMVLEDTSKTLFMKKIFFCYILVFLTVSNPLFSQNTKAPQEKHIVHQYNTIQAKASFNKEDLPVNEYLTDKLKPIRDNFKRINSIEKWSVIKQRDLFESAEGGEAKYYYQKNKLEKIITRIFGESGQTLTEYYLLNGQLSFVYEKDYKYNRPLYYDTKAMKENNDTEAFDFDKSEITENRGYFVNGKLIHILNSEDCGAPFSSDYIAEEQKSILSEYSKLLKLIRNK</sequence>
<dbReference type="Proteomes" id="UP000254876">
    <property type="component" value="Unassembled WGS sequence"/>
</dbReference>
<reference evidence="1 2" key="1">
    <citation type="submission" date="2018-06" db="EMBL/GenBank/DDBJ databases">
        <authorList>
            <consortium name="Pathogen Informatics"/>
            <person name="Doyle S."/>
        </authorList>
    </citation>
    <scope>NUCLEOTIDE SEQUENCE [LARGE SCALE GENOMIC DNA]</scope>
    <source>
        <strain evidence="1 2">NCTC10588</strain>
    </source>
</reference>
<proteinExistence type="predicted"/>
<evidence type="ECO:0000313" key="1">
    <source>
        <dbReference type="EMBL" id="STD09986.1"/>
    </source>
</evidence>
<evidence type="ECO:0000313" key="2">
    <source>
        <dbReference type="Proteomes" id="UP000254876"/>
    </source>
</evidence>
<accession>A0A7Z7LZT9</accession>
<comment type="caution">
    <text evidence="1">The sequence shown here is derived from an EMBL/GenBank/DDBJ whole genome shotgun (WGS) entry which is preliminary data.</text>
</comment>
<gene>
    <name evidence="1" type="ORF">NCTC10588_03099</name>
</gene>
<dbReference type="AlphaFoldDB" id="A0A7Z7LZT9"/>
<dbReference type="EMBL" id="UFYD01000001">
    <property type="protein sequence ID" value="STD09986.1"/>
    <property type="molecule type" value="Genomic_DNA"/>
</dbReference>
<protein>
    <submittedName>
        <fullName evidence="1">Uncharacterized protein</fullName>
    </submittedName>
</protein>
<name>A0A7Z7LZT9_9FLAO</name>